<name>A0AAE0ISZ9_9PEZI</name>
<feature type="region of interest" description="Disordered" evidence="1">
    <location>
        <begin position="1"/>
        <end position="55"/>
    </location>
</feature>
<organism evidence="2 3">
    <name type="scientific">Apodospora peruviana</name>
    <dbReference type="NCBI Taxonomy" id="516989"/>
    <lineage>
        <taxon>Eukaryota</taxon>
        <taxon>Fungi</taxon>
        <taxon>Dikarya</taxon>
        <taxon>Ascomycota</taxon>
        <taxon>Pezizomycotina</taxon>
        <taxon>Sordariomycetes</taxon>
        <taxon>Sordariomycetidae</taxon>
        <taxon>Sordariales</taxon>
        <taxon>Lasiosphaeriaceae</taxon>
        <taxon>Apodospora</taxon>
    </lineage>
</organism>
<feature type="compositionally biased region" description="Basic and acidic residues" evidence="1">
    <location>
        <begin position="16"/>
        <end position="27"/>
    </location>
</feature>
<keyword evidence="3" id="KW-1185">Reference proteome</keyword>
<gene>
    <name evidence="2" type="ORF">B0H66DRAFT_66167</name>
</gene>
<dbReference type="Proteomes" id="UP001283341">
    <property type="component" value="Unassembled WGS sequence"/>
</dbReference>
<accession>A0AAE0ISZ9</accession>
<evidence type="ECO:0000256" key="1">
    <source>
        <dbReference type="SAM" id="MobiDB-lite"/>
    </source>
</evidence>
<evidence type="ECO:0000313" key="3">
    <source>
        <dbReference type="Proteomes" id="UP001283341"/>
    </source>
</evidence>
<reference evidence="2" key="1">
    <citation type="journal article" date="2023" name="Mol. Phylogenet. Evol.">
        <title>Genome-scale phylogeny and comparative genomics of the fungal order Sordariales.</title>
        <authorList>
            <person name="Hensen N."/>
            <person name="Bonometti L."/>
            <person name="Westerberg I."/>
            <person name="Brannstrom I.O."/>
            <person name="Guillou S."/>
            <person name="Cros-Aarteil S."/>
            <person name="Calhoun S."/>
            <person name="Haridas S."/>
            <person name="Kuo A."/>
            <person name="Mondo S."/>
            <person name="Pangilinan J."/>
            <person name="Riley R."/>
            <person name="LaButti K."/>
            <person name="Andreopoulos B."/>
            <person name="Lipzen A."/>
            <person name="Chen C."/>
            <person name="Yan M."/>
            <person name="Daum C."/>
            <person name="Ng V."/>
            <person name="Clum A."/>
            <person name="Steindorff A."/>
            <person name="Ohm R.A."/>
            <person name="Martin F."/>
            <person name="Silar P."/>
            <person name="Natvig D.O."/>
            <person name="Lalanne C."/>
            <person name="Gautier V."/>
            <person name="Ament-Velasquez S.L."/>
            <person name="Kruys A."/>
            <person name="Hutchinson M.I."/>
            <person name="Powell A.J."/>
            <person name="Barry K."/>
            <person name="Miller A.N."/>
            <person name="Grigoriev I.V."/>
            <person name="Debuchy R."/>
            <person name="Gladieux P."/>
            <person name="Hiltunen Thoren M."/>
            <person name="Johannesson H."/>
        </authorList>
    </citation>
    <scope>NUCLEOTIDE SEQUENCE</scope>
    <source>
        <strain evidence="2">CBS 118394</strain>
    </source>
</reference>
<protein>
    <submittedName>
        <fullName evidence="2">Uncharacterized protein</fullName>
    </submittedName>
</protein>
<proteinExistence type="predicted"/>
<sequence>MDGSGEKPGKGVPVTKETRIFQGEVRRRPPSKAQNQALLDQAPPPTAPVETQTSNNFRNPGALVLDSKPHHTRLFSCRSCKTTLQSLLPILQGKKKTEGRRRSDLKIRCPRYAGLFGTFNTKEQIMSKLCWPMATVTRWAEEKRERSTVCLPFRGRGNPLPRPRTGSSSRQTPRLRTTTPHTCAPTCGFCIPIRWRAISGSRVE</sequence>
<evidence type="ECO:0000313" key="2">
    <source>
        <dbReference type="EMBL" id="KAK3330525.1"/>
    </source>
</evidence>
<dbReference type="EMBL" id="JAUEDM010000001">
    <property type="protein sequence ID" value="KAK3330525.1"/>
    <property type="molecule type" value="Genomic_DNA"/>
</dbReference>
<dbReference type="AlphaFoldDB" id="A0AAE0ISZ9"/>
<feature type="compositionally biased region" description="Polar residues" evidence="1">
    <location>
        <begin position="165"/>
        <end position="179"/>
    </location>
</feature>
<reference evidence="2" key="2">
    <citation type="submission" date="2023-06" db="EMBL/GenBank/DDBJ databases">
        <authorList>
            <consortium name="Lawrence Berkeley National Laboratory"/>
            <person name="Haridas S."/>
            <person name="Hensen N."/>
            <person name="Bonometti L."/>
            <person name="Westerberg I."/>
            <person name="Brannstrom I.O."/>
            <person name="Guillou S."/>
            <person name="Cros-Aarteil S."/>
            <person name="Calhoun S."/>
            <person name="Kuo A."/>
            <person name="Mondo S."/>
            <person name="Pangilinan J."/>
            <person name="Riley R."/>
            <person name="Labutti K."/>
            <person name="Andreopoulos B."/>
            <person name="Lipzen A."/>
            <person name="Chen C."/>
            <person name="Yanf M."/>
            <person name="Daum C."/>
            <person name="Ng V."/>
            <person name="Clum A."/>
            <person name="Steindorff A."/>
            <person name="Ohm R."/>
            <person name="Martin F."/>
            <person name="Silar P."/>
            <person name="Natvig D."/>
            <person name="Lalanne C."/>
            <person name="Gautier V."/>
            <person name="Ament-Velasquez S.L."/>
            <person name="Kruys A."/>
            <person name="Hutchinson M.I."/>
            <person name="Powell A.J."/>
            <person name="Barry K."/>
            <person name="Miller A.N."/>
            <person name="Grigoriev I.V."/>
            <person name="Debuchy R."/>
            <person name="Gladieux P."/>
            <person name="Thoren M.H."/>
            <person name="Johannesson H."/>
        </authorList>
    </citation>
    <scope>NUCLEOTIDE SEQUENCE</scope>
    <source>
        <strain evidence="2">CBS 118394</strain>
    </source>
</reference>
<comment type="caution">
    <text evidence="2">The sequence shown here is derived from an EMBL/GenBank/DDBJ whole genome shotgun (WGS) entry which is preliminary data.</text>
</comment>
<feature type="region of interest" description="Disordered" evidence="1">
    <location>
        <begin position="151"/>
        <end position="179"/>
    </location>
</feature>